<sequence length="97" mass="10789">MKNTTKLISFVGLFLSANVLACNAIEDMSAQVIKETLTPEQIQLSLEQWKAKELAKIDSTPMIQFQNDIAPAGARKKLARNAIEANYNEMAHELGLR</sequence>
<feature type="signal peptide" evidence="1">
    <location>
        <begin position="1"/>
        <end position="21"/>
    </location>
</feature>
<dbReference type="RefSeq" id="WP_165313662.1">
    <property type="nucleotide sequence ID" value="NZ_CP049332.1"/>
</dbReference>
<evidence type="ECO:0000313" key="2">
    <source>
        <dbReference type="EMBL" id="QIH43998.1"/>
    </source>
</evidence>
<proteinExistence type="predicted"/>
<gene>
    <name evidence="2" type="ORF">G5S32_18665</name>
</gene>
<protein>
    <submittedName>
        <fullName evidence="2">Uncharacterized protein</fullName>
    </submittedName>
</protein>
<feature type="chain" id="PRO_5026290282" evidence="1">
    <location>
        <begin position="22"/>
        <end position="97"/>
    </location>
</feature>
<dbReference type="AlphaFoldDB" id="A0A6G7CPQ3"/>
<evidence type="ECO:0000256" key="1">
    <source>
        <dbReference type="SAM" id="SignalP"/>
    </source>
</evidence>
<keyword evidence="1" id="KW-0732">Signal</keyword>
<dbReference type="Proteomes" id="UP000503003">
    <property type="component" value="Chromosome 2"/>
</dbReference>
<accession>A0A6G7CPQ3</accession>
<dbReference type="KEGG" id="vzi:G5S32_18665"/>
<keyword evidence="3" id="KW-1185">Reference proteome</keyword>
<organism evidence="2 3">
    <name type="scientific">Vibrio ziniensis</name>
    <dbReference type="NCBI Taxonomy" id="2711221"/>
    <lineage>
        <taxon>Bacteria</taxon>
        <taxon>Pseudomonadati</taxon>
        <taxon>Pseudomonadota</taxon>
        <taxon>Gammaproteobacteria</taxon>
        <taxon>Vibrionales</taxon>
        <taxon>Vibrionaceae</taxon>
        <taxon>Vibrio</taxon>
    </lineage>
</organism>
<evidence type="ECO:0000313" key="3">
    <source>
        <dbReference type="Proteomes" id="UP000503003"/>
    </source>
</evidence>
<reference evidence="2 3" key="1">
    <citation type="submission" date="2020-02" db="EMBL/GenBank/DDBJ databases">
        <title>A complete genome of a marine bacterium Vibrio sp. ZWAL4003 isolated from the mangrove sediment with the ability to degrade polysaccharides.</title>
        <authorList>
            <person name="Wu J."/>
            <person name="Qu W."/>
            <person name="Zeng R."/>
        </authorList>
    </citation>
    <scope>NUCLEOTIDE SEQUENCE [LARGE SCALE GENOMIC DNA]</scope>
    <source>
        <strain evidence="2 3">ZWAL4003</strain>
    </source>
</reference>
<name>A0A6G7CPQ3_9VIBR</name>
<dbReference type="EMBL" id="CP049332">
    <property type="protein sequence ID" value="QIH43998.1"/>
    <property type="molecule type" value="Genomic_DNA"/>
</dbReference>